<name>A0ABY7G4G7_MYAAR</name>
<dbReference type="Proteomes" id="UP001164746">
    <property type="component" value="Chromosome 16"/>
</dbReference>
<accession>A0ABY7G4G7</accession>
<dbReference type="EMBL" id="CP111027">
    <property type="protein sequence ID" value="WAR29338.1"/>
    <property type="molecule type" value="Genomic_DNA"/>
</dbReference>
<protein>
    <submittedName>
        <fullName evidence="1">Uncharacterized protein</fullName>
    </submittedName>
</protein>
<organism evidence="1 2">
    <name type="scientific">Mya arenaria</name>
    <name type="common">Soft-shell clam</name>
    <dbReference type="NCBI Taxonomy" id="6604"/>
    <lineage>
        <taxon>Eukaryota</taxon>
        <taxon>Metazoa</taxon>
        <taxon>Spiralia</taxon>
        <taxon>Lophotrochozoa</taxon>
        <taxon>Mollusca</taxon>
        <taxon>Bivalvia</taxon>
        <taxon>Autobranchia</taxon>
        <taxon>Heteroconchia</taxon>
        <taxon>Euheterodonta</taxon>
        <taxon>Imparidentia</taxon>
        <taxon>Neoheterodontei</taxon>
        <taxon>Myida</taxon>
        <taxon>Myoidea</taxon>
        <taxon>Myidae</taxon>
        <taxon>Mya</taxon>
    </lineage>
</organism>
<evidence type="ECO:0000313" key="1">
    <source>
        <dbReference type="EMBL" id="WAR29338.1"/>
    </source>
</evidence>
<gene>
    <name evidence="1" type="ORF">MAR_002906</name>
</gene>
<reference evidence="1" key="1">
    <citation type="submission" date="2022-11" db="EMBL/GenBank/DDBJ databases">
        <title>Centuries of genome instability and evolution in soft-shell clam transmissible cancer (bioRxiv).</title>
        <authorList>
            <person name="Hart S.F.M."/>
            <person name="Yonemitsu M.A."/>
            <person name="Giersch R.M."/>
            <person name="Beal B.F."/>
            <person name="Arriagada G."/>
            <person name="Davis B.W."/>
            <person name="Ostrander E.A."/>
            <person name="Goff S.P."/>
            <person name="Metzger M.J."/>
        </authorList>
    </citation>
    <scope>NUCLEOTIDE SEQUENCE</scope>
    <source>
        <strain evidence="1">MELC-2E11</strain>
        <tissue evidence="1">Siphon/mantle</tissue>
    </source>
</reference>
<sequence length="181" mass="21041">MKHDSDPLMNSAKQDFYFVEFELLFFRTKQLEKYCFLYYWLHSDCHVALETPARTYISIHPPHTKGFQPNQLNVVQSLKEDIKRLGNPSEIIPLVGLNGDGIDEWYKTVDVHNEQLTEDYSILETSFSKGSDDFEKYFAKHKPSKPKKNSPLYIYAAAWDHSHCATAPAKDSTLIEEIRHL</sequence>
<proteinExistence type="predicted"/>
<evidence type="ECO:0000313" key="2">
    <source>
        <dbReference type="Proteomes" id="UP001164746"/>
    </source>
</evidence>
<keyword evidence="2" id="KW-1185">Reference proteome</keyword>